<sequence>MSENDDDPARRLEIWDDFKEFPFDCTVDSLTIDNQGSVFTVYEGANIFISNEAYREAIENEEENPSLKLWIGNVVGIRGRSRVGGFLIKVRWYFSFGDATKRLLIGKKGKAAKTMRELIKNGGTYELLLSDECDVITPAMAIDKAKVSVWNTEAPEWHDPEAWFIRNSVITAPNHAFKVAVRPHPLFQTLGIL</sequence>
<dbReference type="Proteomes" id="UP001465976">
    <property type="component" value="Unassembled WGS sequence"/>
</dbReference>
<accession>A0ABR3EZY5</accession>
<proteinExistence type="predicted"/>
<gene>
    <name evidence="1" type="ORF">V5O48_013491</name>
</gene>
<evidence type="ECO:0000313" key="2">
    <source>
        <dbReference type="Proteomes" id="UP001465976"/>
    </source>
</evidence>
<reference evidence="1 2" key="1">
    <citation type="submission" date="2024-02" db="EMBL/GenBank/DDBJ databases">
        <title>A draft genome for the cacao thread blight pathogen Marasmius crinis-equi.</title>
        <authorList>
            <person name="Cohen S.P."/>
            <person name="Baruah I.K."/>
            <person name="Amoako-Attah I."/>
            <person name="Bukari Y."/>
            <person name="Meinhardt L.W."/>
            <person name="Bailey B.A."/>
        </authorList>
    </citation>
    <scope>NUCLEOTIDE SEQUENCE [LARGE SCALE GENOMIC DNA]</scope>
    <source>
        <strain evidence="1 2">GH-76</strain>
    </source>
</reference>
<name>A0ABR3EZY5_9AGAR</name>
<evidence type="ECO:0000313" key="1">
    <source>
        <dbReference type="EMBL" id="KAL0568491.1"/>
    </source>
</evidence>
<comment type="caution">
    <text evidence="1">The sequence shown here is derived from an EMBL/GenBank/DDBJ whole genome shotgun (WGS) entry which is preliminary data.</text>
</comment>
<dbReference type="EMBL" id="JBAHYK010001326">
    <property type="protein sequence ID" value="KAL0568491.1"/>
    <property type="molecule type" value="Genomic_DNA"/>
</dbReference>
<keyword evidence="2" id="KW-1185">Reference proteome</keyword>
<protein>
    <recommendedName>
        <fullName evidence="3">K Homology domain-containing protein</fullName>
    </recommendedName>
</protein>
<evidence type="ECO:0008006" key="3">
    <source>
        <dbReference type="Google" id="ProtNLM"/>
    </source>
</evidence>
<organism evidence="1 2">
    <name type="scientific">Marasmius crinis-equi</name>
    <dbReference type="NCBI Taxonomy" id="585013"/>
    <lineage>
        <taxon>Eukaryota</taxon>
        <taxon>Fungi</taxon>
        <taxon>Dikarya</taxon>
        <taxon>Basidiomycota</taxon>
        <taxon>Agaricomycotina</taxon>
        <taxon>Agaricomycetes</taxon>
        <taxon>Agaricomycetidae</taxon>
        <taxon>Agaricales</taxon>
        <taxon>Marasmiineae</taxon>
        <taxon>Marasmiaceae</taxon>
        <taxon>Marasmius</taxon>
    </lineage>
</organism>